<evidence type="ECO:0000313" key="1">
    <source>
        <dbReference type="EMBL" id="VDO46851.1"/>
    </source>
</evidence>
<reference evidence="3" key="1">
    <citation type="submission" date="2016-06" db="UniProtKB">
        <authorList>
            <consortium name="WormBaseParasite"/>
        </authorList>
    </citation>
    <scope>IDENTIFICATION</scope>
</reference>
<dbReference type="WBParaSite" id="OFLC_0000653201-mRNA-1">
    <property type="protein sequence ID" value="OFLC_0000653201-mRNA-1"/>
    <property type="gene ID" value="OFLC_0000653201"/>
</dbReference>
<dbReference type="AlphaFoldDB" id="A0A183HGC1"/>
<dbReference type="EMBL" id="UZAJ01006263">
    <property type="protein sequence ID" value="VDO46851.1"/>
    <property type="molecule type" value="Genomic_DNA"/>
</dbReference>
<dbReference type="Proteomes" id="UP000267606">
    <property type="component" value="Unassembled WGS sequence"/>
</dbReference>
<reference evidence="1 2" key="2">
    <citation type="submission" date="2018-11" db="EMBL/GenBank/DDBJ databases">
        <authorList>
            <consortium name="Pathogen Informatics"/>
        </authorList>
    </citation>
    <scope>NUCLEOTIDE SEQUENCE [LARGE SCALE GENOMIC DNA]</scope>
</reference>
<name>A0A183HGC1_9BILA</name>
<evidence type="ECO:0000313" key="3">
    <source>
        <dbReference type="WBParaSite" id="OFLC_0000653201-mRNA-1"/>
    </source>
</evidence>
<gene>
    <name evidence="1" type="ORF">OFLC_LOCUS6534</name>
</gene>
<accession>A0A183HGC1</accession>
<organism evidence="3">
    <name type="scientific">Onchocerca flexuosa</name>
    <dbReference type="NCBI Taxonomy" id="387005"/>
    <lineage>
        <taxon>Eukaryota</taxon>
        <taxon>Metazoa</taxon>
        <taxon>Ecdysozoa</taxon>
        <taxon>Nematoda</taxon>
        <taxon>Chromadorea</taxon>
        <taxon>Rhabditida</taxon>
        <taxon>Spirurina</taxon>
        <taxon>Spiruromorpha</taxon>
        <taxon>Filarioidea</taxon>
        <taxon>Onchocercidae</taxon>
        <taxon>Onchocerca</taxon>
    </lineage>
</organism>
<protein>
    <submittedName>
        <fullName evidence="3">Ovule protein</fullName>
    </submittedName>
</protein>
<evidence type="ECO:0000313" key="2">
    <source>
        <dbReference type="Proteomes" id="UP000267606"/>
    </source>
</evidence>
<keyword evidence="2" id="KW-1185">Reference proteome</keyword>
<proteinExistence type="predicted"/>
<sequence length="66" mass="7762">MRFPHIQSCDFPTFNHAISPHSHNNDEANRNLKNTCSDPFQKNTCNDPFQKNTCSDPFQKWKMIVH</sequence>